<sequence>MSSSNKVIVVFKSNTPDSEIDSAIEEVQSKGGKITQRYESALLGFAAELPDNSVQALTIHPSVDYLEPDGEVTAYTSNLLSK</sequence>
<dbReference type="PANTHER" id="PTHR28288">
    <property type="entry name" value="PROTEASE B INHIBITOR 2"/>
    <property type="match status" value="1"/>
</dbReference>
<comment type="similarity">
    <text evidence="1">Belongs to the protease inhibitor I9 family.</text>
</comment>
<dbReference type="InterPro" id="IPR037045">
    <property type="entry name" value="S8pro/Inhibitor_I9_sf"/>
</dbReference>
<comment type="caution">
    <text evidence="3">The sequence shown here is derived from an EMBL/GenBank/DDBJ whole genome shotgun (WGS) entry which is preliminary data.</text>
</comment>
<gene>
    <name evidence="3" type="ORF">KVV02_000651</name>
</gene>
<evidence type="ECO:0000259" key="2">
    <source>
        <dbReference type="Pfam" id="PF05922"/>
    </source>
</evidence>
<dbReference type="InterPro" id="IPR052471">
    <property type="entry name" value="PBI_I9"/>
</dbReference>
<evidence type="ECO:0000313" key="3">
    <source>
        <dbReference type="EMBL" id="KAG9325626.1"/>
    </source>
</evidence>
<evidence type="ECO:0000256" key="1">
    <source>
        <dbReference type="ARBA" id="ARBA00038069"/>
    </source>
</evidence>
<accession>A0A9P8D0H4</accession>
<protein>
    <recommendedName>
        <fullName evidence="2">Inhibitor I9 domain-containing protein</fullName>
    </recommendedName>
</protein>
<name>A0A9P8D0H4_MORAP</name>
<dbReference type="Pfam" id="PF05922">
    <property type="entry name" value="Inhibitor_I9"/>
    <property type="match status" value="1"/>
</dbReference>
<dbReference type="FunFam" id="3.30.70.80:FF:000005">
    <property type="entry name" value="Proteinase inhibitor I2B"/>
    <property type="match status" value="1"/>
</dbReference>
<feature type="domain" description="Inhibitor I9" evidence="2">
    <location>
        <begin position="7"/>
        <end position="73"/>
    </location>
</feature>
<proteinExistence type="inferred from homology"/>
<organism evidence="3 4">
    <name type="scientific">Mortierella alpina</name>
    <name type="common">Oleaginous fungus</name>
    <name type="synonym">Mortierella renispora</name>
    <dbReference type="NCBI Taxonomy" id="64518"/>
    <lineage>
        <taxon>Eukaryota</taxon>
        <taxon>Fungi</taxon>
        <taxon>Fungi incertae sedis</taxon>
        <taxon>Mucoromycota</taxon>
        <taxon>Mortierellomycotina</taxon>
        <taxon>Mortierellomycetes</taxon>
        <taxon>Mortierellales</taxon>
        <taxon>Mortierellaceae</taxon>
        <taxon>Mortierella</taxon>
    </lineage>
</organism>
<reference evidence="3" key="1">
    <citation type="submission" date="2021-07" db="EMBL/GenBank/DDBJ databases">
        <title>Draft genome of Mortierella alpina, strain LL118, isolated from an aspen leaf litter sample.</title>
        <authorList>
            <person name="Yang S."/>
            <person name="Vinatzer B.A."/>
        </authorList>
    </citation>
    <scope>NUCLEOTIDE SEQUENCE</scope>
    <source>
        <strain evidence="3">LL118</strain>
    </source>
</reference>
<dbReference type="AlphaFoldDB" id="A0A9P8D0H4"/>
<dbReference type="Proteomes" id="UP000717515">
    <property type="component" value="Unassembled WGS sequence"/>
</dbReference>
<dbReference type="SUPFAM" id="SSF54897">
    <property type="entry name" value="Protease propeptides/inhibitors"/>
    <property type="match status" value="1"/>
</dbReference>
<dbReference type="PANTHER" id="PTHR28288:SF2">
    <property type="entry name" value="PROTEASE B INHIBITOR 2"/>
    <property type="match status" value="1"/>
</dbReference>
<dbReference type="EMBL" id="JAIFTL010000036">
    <property type="protein sequence ID" value="KAG9325626.1"/>
    <property type="molecule type" value="Genomic_DNA"/>
</dbReference>
<dbReference type="InterPro" id="IPR010259">
    <property type="entry name" value="S8pro/Inhibitor_I9"/>
</dbReference>
<dbReference type="GO" id="GO:0042144">
    <property type="term" value="P:vacuole fusion, non-autophagic"/>
    <property type="evidence" value="ECO:0007669"/>
    <property type="project" value="TreeGrafter"/>
</dbReference>
<dbReference type="Gene3D" id="3.30.70.80">
    <property type="entry name" value="Peptidase S8 propeptide/proteinase inhibitor I9"/>
    <property type="match status" value="1"/>
</dbReference>
<dbReference type="GO" id="GO:0004866">
    <property type="term" value="F:endopeptidase inhibitor activity"/>
    <property type="evidence" value="ECO:0007669"/>
    <property type="project" value="TreeGrafter"/>
</dbReference>
<evidence type="ECO:0000313" key="4">
    <source>
        <dbReference type="Proteomes" id="UP000717515"/>
    </source>
</evidence>